<evidence type="ECO:0000313" key="13">
    <source>
        <dbReference type="EMBL" id="KAK6640904.1"/>
    </source>
</evidence>
<name>A0AAN8P7D0_POLSC</name>
<keyword evidence="5" id="KW-0963">Cytoplasm</keyword>
<dbReference type="Pfam" id="PF06229">
    <property type="entry name" value="FRG1"/>
    <property type="match status" value="1"/>
</dbReference>
<dbReference type="Proteomes" id="UP001372834">
    <property type="component" value="Unassembled WGS sequence"/>
</dbReference>
<keyword evidence="7" id="KW-0517">Myogenesis</keyword>
<dbReference type="CDD" id="cd23338">
    <property type="entry name" value="beta-trefoil_FSCN_FRG1"/>
    <property type="match status" value="1"/>
</dbReference>
<keyword evidence="8" id="KW-0698">rRNA processing</keyword>
<dbReference type="Proteomes" id="UP001359485">
    <property type="component" value="Unassembled WGS sequence"/>
</dbReference>
<evidence type="ECO:0000256" key="4">
    <source>
        <dbReference type="ARBA" id="ARBA00010878"/>
    </source>
</evidence>
<evidence type="ECO:0000256" key="11">
    <source>
        <dbReference type="SAM" id="MobiDB-lite"/>
    </source>
</evidence>
<dbReference type="GO" id="GO:0006364">
    <property type="term" value="P:rRNA processing"/>
    <property type="evidence" value="ECO:0007669"/>
    <property type="project" value="UniProtKB-KW"/>
</dbReference>
<evidence type="ECO:0000256" key="2">
    <source>
        <dbReference type="ARBA" id="ARBA00004496"/>
    </source>
</evidence>
<protein>
    <recommendedName>
        <fullName evidence="10">Protein FRG1 homolog</fullName>
    </recommendedName>
</protein>
<comment type="similarity">
    <text evidence="4">Belongs to the FRG1 family.</text>
</comment>
<dbReference type="PANTHER" id="PTHR12928">
    <property type="entry name" value="FRG1 PROTEIN"/>
    <property type="match status" value="1"/>
</dbReference>
<evidence type="ECO:0000256" key="10">
    <source>
        <dbReference type="ARBA" id="ARBA00072064"/>
    </source>
</evidence>
<evidence type="ECO:0000313" key="14">
    <source>
        <dbReference type="Proteomes" id="UP001359485"/>
    </source>
</evidence>
<dbReference type="InterPro" id="IPR010414">
    <property type="entry name" value="FRG1"/>
</dbReference>
<keyword evidence="9" id="KW-0539">Nucleus</keyword>
<dbReference type="InterPro" id="IPR008999">
    <property type="entry name" value="Actin-crosslinking"/>
</dbReference>
<keyword evidence="14" id="KW-1185">Reference proteome</keyword>
<dbReference type="GO" id="GO:0007517">
    <property type="term" value="P:muscle organ development"/>
    <property type="evidence" value="ECO:0007669"/>
    <property type="project" value="UniProtKB-KW"/>
</dbReference>
<dbReference type="GO" id="GO:0071013">
    <property type="term" value="C:catalytic step 2 spliceosome"/>
    <property type="evidence" value="ECO:0007669"/>
    <property type="project" value="TreeGrafter"/>
</dbReference>
<dbReference type="EMBL" id="JAWJWF010000001">
    <property type="protein sequence ID" value="KAK6640904.1"/>
    <property type="molecule type" value="Genomic_DNA"/>
</dbReference>
<evidence type="ECO:0000256" key="6">
    <source>
        <dbReference type="ARBA" id="ARBA00022517"/>
    </source>
</evidence>
<evidence type="ECO:0000256" key="5">
    <source>
        <dbReference type="ARBA" id="ARBA00022490"/>
    </source>
</evidence>
<evidence type="ECO:0000313" key="12">
    <source>
        <dbReference type="EMBL" id="KAK6636779.1"/>
    </source>
</evidence>
<dbReference type="PANTHER" id="PTHR12928:SF0">
    <property type="entry name" value="FSHD REGION GENE 1"/>
    <property type="match status" value="1"/>
</dbReference>
<reference evidence="12 15" key="1">
    <citation type="submission" date="2023-10" db="EMBL/GenBank/DDBJ databases">
        <title>Genomes of two closely related lineages of the louse Polyplax serrata with different host specificities.</title>
        <authorList>
            <person name="Martinu J."/>
            <person name="Tarabai H."/>
            <person name="Stefka J."/>
            <person name="Hypsa V."/>
        </authorList>
    </citation>
    <scope>NUCLEOTIDE SEQUENCE [LARGE SCALE GENOMIC DNA]</scope>
    <source>
        <strain evidence="13">98ZLc_SE</strain>
        <strain evidence="12">HR10_N</strain>
    </source>
</reference>
<dbReference type="Gene3D" id="2.80.10.50">
    <property type="match status" value="1"/>
</dbReference>
<evidence type="ECO:0000256" key="1">
    <source>
        <dbReference type="ARBA" id="ARBA00004408"/>
    </source>
</evidence>
<comment type="subcellular location">
    <subcellularLocation>
        <location evidence="2">Cytoplasm</location>
    </subcellularLocation>
    <subcellularLocation>
        <location evidence="1">Nucleus</location>
        <location evidence="1">Cajal body</location>
    </subcellularLocation>
    <subcellularLocation>
        <location evidence="3">Nucleus</location>
        <location evidence="3">Nucleolus</location>
    </subcellularLocation>
</comment>
<evidence type="ECO:0000256" key="3">
    <source>
        <dbReference type="ARBA" id="ARBA00004604"/>
    </source>
</evidence>
<accession>A0AAN8P7D0</accession>
<organism evidence="12 15">
    <name type="scientific">Polyplax serrata</name>
    <name type="common">Common mouse louse</name>
    <dbReference type="NCBI Taxonomy" id="468196"/>
    <lineage>
        <taxon>Eukaryota</taxon>
        <taxon>Metazoa</taxon>
        <taxon>Ecdysozoa</taxon>
        <taxon>Arthropoda</taxon>
        <taxon>Hexapoda</taxon>
        <taxon>Insecta</taxon>
        <taxon>Pterygota</taxon>
        <taxon>Neoptera</taxon>
        <taxon>Paraneoptera</taxon>
        <taxon>Psocodea</taxon>
        <taxon>Troctomorpha</taxon>
        <taxon>Phthiraptera</taxon>
        <taxon>Anoplura</taxon>
        <taxon>Polyplacidae</taxon>
        <taxon>Polyplax</taxon>
    </lineage>
</organism>
<dbReference type="AlphaFoldDB" id="A0AAN8P7D0"/>
<proteinExistence type="inferred from homology"/>
<sequence length="262" mass="29860">MAEYDIVKRGKLVFKGEKTSSSRKRKHKSHKKQTVTEIKEKDEDAIKHGGWWAVKHLEEITGPVCIEFGNQTYVKALDNGLFTLGAPHSEGEGPAPEEILTAFVINERKISFKSGYGKYLRVDKNDAVIGRSDAVGHLEQWEPVFQDGKLALLGSNDCFMSADLSDDNIVATNKRAGENEFLKIRTSNITEVDPDSEVPVEERGNLSQVEENFVRKFQKFQDKKIKIYKEDKHELKKAKKDGNFHEALLDRRSKMKADRYCK</sequence>
<dbReference type="GO" id="GO:0005730">
    <property type="term" value="C:nucleolus"/>
    <property type="evidence" value="ECO:0007669"/>
    <property type="project" value="UniProtKB-SubCell"/>
</dbReference>
<comment type="caution">
    <text evidence="12">The sequence shown here is derived from an EMBL/GenBank/DDBJ whole genome shotgun (WGS) entry which is preliminary data.</text>
</comment>
<evidence type="ECO:0000256" key="8">
    <source>
        <dbReference type="ARBA" id="ARBA00022552"/>
    </source>
</evidence>
<dbReference type="GO" id="GO:0051015">
    <property type="term" value="F:actin filament binding"/>
    <property type="evidence" value="ECO:0007669"/>
    <property type="project" value="TreeGrafter"/>
</dbReference>
<dbReference type="EMBL" id="JAWJWE010000004">
    <property type="protein sequence ID" value="KAK6636779.1"/>
    <property type="molecule type" value="Genomic_DNA"/>
</dbReference>
<evidence type="ECO:0000256" key="9">
    <source>
        <dbReference type="ARBA" id="ARBA00023242"/>
    </source>
</evidence>
<dbReference type="SUPFAM" id="SSF50405">
    <property type="entry name" value="Actin-crosslinking proteins"/>
    <property type="match status" value="1"/>
</dbReference>
<gene>
    <name evidence="12" type="ORF">RUM43_010442</name>
    <name evidence="13" type="ORF">RUM44_012602</name>
</gene>
<evidence type="ECO:0000256" key="7">
    <source>
        <dbReference type="ARBA" id="ARBA00022541"/>
    </source>
</evidence>
<feature type="compositionally biased region" description="Basic residues" evidence="11">
    <location>
        <begin position="21"/>
        <end position="33"/>
    </location>
</feature>
<evidence type="ECO:0000313" key="15">
    <source>
        <dbReference type="Proteomes" id="UP001372834"/>
    </source>
</evidence>
<feature type="region of interest" description="Disordered" evidence="11">
    <location>
        <begin position="17"/>
        <end position="39"/>
    </location>
</feature>
<dbReference type="GO" id="GO:0015030">
    <property type="term" value="C:Cajal body"/>
    <property type="evidence" value="ECO:0007669"/>
    <property type="project" value="UniProtKB-SubCell"/>
</dbReference>
<dbReference type="GO" id="GO:0055120">
    <property type="term" value="C:striated muscle dense body"/>
    <property type="evidence" value="ECO:0007669"/>
    <property type="project" value="TreeGrafter"/>
</dbReference>
<dbReference type="FunFam" id="2.80.10.50:FF:000061">
    <property type="entry name" value="Protein FRG1"/>
    <property type="match status" value="1"/>
</dbReference>
<keyword evidence="6" id="KW-0690">Ribosome biogenesis</keyword>